<protein>
    <submittedName>
        <fullName evidence="7">Ig-like domain-containing protein</fullName>
    </submittedName>
</protein>
<feature type="active site" description="Proton donor" evidence="5">
    <location>
        <position position="295"/>
    </location>
</feature>
<evidence type="ECO:0000259" key="6">
    <source>
        <dbReference type="PROSITE" id="PS51764"/>
    </source>
</evidence>
<dbReference type="PANTHER" id="PTHR40079:SF4">
    <property type="entry name" value="GH26 DOMAIN-CONTAINING PROTEIN-RELATED"/>
    <property type="match status" value="1"/>
</dbReference>
<evidence type="ECO:0000313" key="8">
    <source>
        <dbReference type="Proteomes" id="UP001056426"/>
    </source>
</evidence>
<organism evidence="7 8">
    <name type="scientific">Xiashengella succiniciproducens</name>
    <dbReference type="NCBI Taxonomy" id="2949635"/>
    <lineage>
        <taxon>Bacteria</taxon>
        <taxon>Pseudomonadati</taxon>
        <taxon>Bacteroidota</taxon>
        <taxon>Bacteroidia</taxon>
        <taxon>Marinilabiliales</taxon>
        <taxon>Marinilabiliaceae</taxon>
        <taxon>Xiashengella</taxon>
    </lineage>
</organism>
<dbReference type="EMBL" id="CP098400">
    <property type="protein sequence ID" value="URW79419.1"/>
    <property type="molecule type" value="Genomic_DNA"/>
</dbReference>
<evidence type="ECO:0000313" key="7">
    <source>
        <dbReference type="EMBL" id="URW79419.1"/>
    </source>
</evidence>
<evidence type="ECO:0000256" key="1">
    <source>
        <dbReference type="ARBA" id="ARBA00007754"/>
    </source>
</evidence>
<dbReference type="InterPro" id="IPR032812">
    <property type="entry name" value="SbsA_Ig"/>
</dbReference>
<sequence length="464" mass="52119">MKKFVYIILALALTAAACDDKKQEQHEAPVLLSTSPADGAVDVLTDQLIQLRFDEVITPAPQHDITVNNEAVEVRVSNLSLTTLELDLVLEAGRTYTVQVPAGAVVNSFGVALENAFSFSFTTKAEQVVALDEQPVVKNPSPEVIKVYNYLKEQYGKKSLSGTMSNVSWNINEAEWVHLHTGKWPAMATVDYIHLNYSPANWIDYNDTGFLEDWWAANGLVSAGWHWVVPNSESGVSDPQQYTYKPEETTFKVANALTEGSWEHEVLQADLAEMADYLLLLKEKNIPVLWRPLHEAAGNIYEYNNGTAWFWWGAGGADNYKALWIHMFEYFESRGLNNLLWVWTTQTKDAAFYPGDAYVDIVGRDIYNNGSGSDIAAQFASIQAEYPNKMVTLSEFGSSASFSKQWEAGAYWSYFMPWYDYDRTLNPGSEAFSGSSHKHADVAWWQDAAAHADVLWREDLPSLK</sequence>
<dbReference type="InterPro" id="IPR022790">
    <property type="entry name" value="GH26_dom"/>
</dbReference>
<reference evidence="7" key="2">
    <citation type="submission" date="2022-06" db="EMBL/GenBank/DDBJ databases">
        <title>Xiashengella guii gen. nov. sp. nov., a bacterium isolated form anaerobic digestion tank.</title>
        <authorList>
            <person name="Huang H."/>
        </authorList>
    </citation>
    <scope>NUCLEOTIDE SEQUENCE</scope>
    <source>
        <strain evidence="7">Ai-910</strain>
    </source>
</reference>
<dbReference type="RefSeq" id="WP_250723290.1">
    <property type="nucleotide sequence ID" value="NZ_CP098400.1"/>
</dbReference>
<dbReference type="GO" id="GO:0016985">
    <property type="term" value="F:mannan endo-1,4-beta-mannosidase activity"/>
    <property type="evidence" value="ECO:0007669"/>
    <property type="project" value="InterPro"/>
</dbReference>
<evidence type="ECO:0000256" key="2">
    <source>
        <dbReference type="ARBA" id="ARBA00022729"/>
    </source>
</evidence>
<gene>
    <name evidence="7" type="ORF">M9189_11190</name>
</gene>
<accession>A0A9J6ZP52</accession>
<keyword evidence="4 5" id="KW-0326">Glycosidase</keyword>
<dbReference type="Proteomes" id="UP001056426">
    <property type="component" value="Chromosome"/>
</dbReference>
<comment type="similarity">
    <text evidence="1 5">Belongs to the glycosyl hydrolase 26 family.</text>
</comment>
<dbReference type="PROSITE" id="PS51764">
    <property type="entry name" value="GH26"/>
    <property type="match status" value="1"/>
</dbReference>
<feature type="active site" description="Nucleophile" evidence="5">
    <location>
        <position position="395"/>
    </location>
</feature>
<proteinExistence type="inferred from homology"/>
<evidence type="ECO:0000256" key="4">
    <source>
        <dbReference type="ARBA" id="ARBA00023295"/>
    </source>
</evidence>
<keyword evidence="2" id="KW-0732">Signal</keyword>
<dbReference type="InterPro" id="IPR000805">
    <property type="entry name" value="Glyco_hydro_26"/>
</dbReference>
<reference evidence="7" key="1">
    <citation type="submission" date="2022-05" db="EMBL/GenBank/DDBJ databases">
        <authorList>
            <person name="Sun X."/>
        </authorList>
    </citation>
    <scope>NUCLEOTIDE SEQUENCE</scope>
    <source>
        <strain evidence="7">Ai-910</strain>
    </source>
</reference>
<dbReference type="SUPFAM" id="SSF51445">
    <property type="entry name" value="(Trans)glycosidases"/>
    <property type="match status" value="1"/>
</dbReference>
<dbReference type="GO" id="GO:0006080">
    <property type="term" value="P:substituted mannan metabolic process"/>
    <property type="evidence" value="ECO:0007669"/>
    <property type="project" value="InterPro"/>
</dbReference>
<evidence type="ECO:0000256" key="3">
    <source>
        <dbReference type="ARBA" id="ARBA00022801"/>
    </source>
</evidence>
<dbReference type="PANTHER" id="PTHR40079">
    <property type="entry name" value="MANNAN ENDO-1,4-BETA-MANNOSIDASE E-RELATED"/>
    <property type="match status" value="1"/>
</dbReference>
<keyword evidence="8" id="KW-1185">Reference proteome</keyword>
<feature type="domain" description="GH26" evidence="6">
    <location>
        <begin position="142"/>
        <end position="458"/>
    </location>
</feature>
<keyword evidence="3 5" id="KW-0378">Hydrolase</keyword>
<dbReference type="KEGG" id="alkq:M9189_11190"/>
<dbReference type="Gene3D" id="3.20.20.80">
    <property type="entry name" value="Glycosidases"/>
    <property type="match status" value="1"/>
</dbReference>
<dbReference type="Pfam" id="PF02156">
    <property type="entry name" value="Glyco_hydro_26"/>
    <property type="match status" value="1"/>
</dbReference>
<dbReference type="PRINTS" id="PR00739">
    <property type="entry name" value="GLHYDRLASE26"/>
</dbReference>
<name>A0A9J6ZP52_9BACT</name>
<dbReference type="Pfam" id="PF13205">
    <property type="entry name" value="Big_5"/>
    <property type="match status" value="1"/>
</dbReference>
<evidence type="ECO:0000256" key="5">
    <source>
        <dbReference type="PROSITE-ProRule" id="PRU01100"/>
    </source>
</evidence>
<dbReference type="InterPro" id="IPR017853">
    <property type="entry name" value="GH"/>
</dbReference>
<dbReference type="AlphaFoldDB" id="A0A9J6ZP52"/>
<dbReference type="PROSITE" id="PS51257">
    <property type="entry name" value="PROKAR_LIPOPROTEIN"/>
    <property type="match status" value="1"/>
</dbReference>